<evidence type="ECO:0000313" key="2">
    <source>
        <dbReference type="Proteomes" id="UP001314170"/>
    </source>
</evidence>
<protein>
    <submittedName>
        <fullName evidence="1">Uncharacterized protein</fullName>
    </submittedName>
</protein>
<proteinExistence type="predicted"/>
<gene>
    <name evidence="1" type="ORF">DCAF_LOCUS23800</name>
</gene>
<accession>A0AAV1SIM2</accession>
<reference evidence="1 2" key="1">
    <citation type="submission" date="2024-01" db="EMBL/GenBank/DDBJ databases">
        <authorList>
            <person name="Waweru B."/>
        </authorList>
    </citation>
    <scope>NUCLEOTIDE SEQUENCE [LARGE SCALE GENOMIC DNA]</scope>
</reference>
<dbReference type="Proteomes" id="UP001314170">
    <property type="component" value="Unassembled WGS sequence"/>
</dbReference>
<evidence type="ECO:0000313" key="1">
    <source>
        <dbReference type="EMBL" id="CAK7351331.1"/>
    </source>
</evidence>
<organism evidence="1 2">
    <name type="scientific">Dovyalis caffra</name>
    <dbReference type="NCBI Taxonomy" id="77055"/>
    <lineage>
        <taxon>Eukaryota</taxon>
        <taxon>Viridiplantae</taxon>
        <taxon>Streptophyta</taxon>
        <taxon>Embryophyta</taxon>
        <taxon>Tracheophyta</taxon>
        <taxon>Spermatophyta</taxon>
        <taxon>Magnoliopsida</taxon>
        <taxon>eudicotyledons</taxon>
        <taxon>Gunneridae</taxon>
        <taxon>Pentapetalae</taxon>
        <taxon>rosids</taxon>
        <taxon>fabids</taxon>
        <taxon>Malpighiales</taxon>
        <taxon>Salicaceae</taxon>
        <taxon>Flacourtieae</taxon>
        <taxon>Dovyalis</taxon>
    </lineage>
</organism>
<sequence length="109" mass="12694">MSGGRRSVALFLAERVCERPREEGNKMLEKMALWEKKRGSEGRCGAWSDTRRIDVLCYRLFLCQKLLNGTEKYHKLLVDEATKKLLEAKMANLQRSFLQLKWVICKEAS</sequence>
<dbReference type="AlphaFoldDB" id="A0AAV1SIM2"/>
<dbReference type="EMBL" id="CAWUPB010001184">
    <property type="protein sequence ID" value="CAK7351331.1"/>
    <property type="molecule type" value="Genomic_DNA"/>
</dbReference>
<name>A0AAV1SIM2_9ROSI</name>
<comment type="caution">
    <text evidence="1">The sequence shown here is derived from an EMBL/GenBank/DDBJ whole genome shotgun (WGS) entry which is preliminary data.</text>
</comment>
<keyword evidence="2" id="KW-1185">Reference proteome</keyword>